<evidence type="ECO:0000313" key="2">
    <source>
        <dbReference type="EMBL" id="KKL51703.1"/>
    </source>
</evidence>
<dbReference type="SUPFAM" id="SSF53448">
    <property type="entry name" value="Nucleotide-diphospho-sugar transferases"/>
    <property type="match status" value="1"/>
</dbReference>
<dbReference type="EMBL" id="LAZR01032155">
    <property type="protein sequence ID" value="KKL51703.1"/>
    <property type="molecule type" value="Genomic_DNA"/>
</dbReference>
<dbReference type="InterPro" id="IPR029044">
    <property type="entry name" value="Nucleotide-diphossugar_trans"/>
</dbReference>
<dbReference type="CDD" id="cd00761">
    <property type="entry name" value="Glyco_tranf_GTA_type"/>
    <property type="match status" value="1"/>
</dbReference>
<accession>A0A0F9CQP1</accession>
<proteinExistence type="predicted"/>
<dbReference type="AlphaFoldDB" id="A0A0F9CQP1"/>
<dbReference type="InterPro" id="IPR001173">
    <property type="entry name" value="Glyco_trans_2-like"/>
</dbReference>
<feature type="domain" description="Glycosyltransferase 2-like" evidence="1">
    <location>
        <begin position="6"/>
        <end position="60"/>
    </location>
</feature>
<sequence length="66" mass="7386">MQPYFSRPDFSYIQLKKNLGTAGANNAALLLTGGSAVTFHDPDDIVHRDKVLRQLRVLTRQDVMAN</sequence>
<dbReference type="Pfam" id="PF00535">
    <property type="entry name" value="Glycos_transf_2"/>
    <property type="match status" value="1"/>
</dbReference>
<evidence type="ECO:0000259" key="1">
    <source>
        <dbReference type="Pfam" id="PF00535"/>
    </source>
</evidence>
<dbReference type="Gene3D" id="3.90.550.10">
    <property type="entry name" value="Spore Coat Polysaccharide Biosynthesis Protein SpsA, Chain A"/>
    <property type="match status" value="1"/>
</dbReference>
<reference evidence="2" key="1">
    <citation type="journal article" date="2015" name="Nature">
        <title>Complex archaea that bridge the gap between prokaryotes and eukaryotes.</title>
        <authorList>
            <person name="Spang A."/>
            <person name="Saw J.H."/>
            <person name="Jorgensen S.L."/>
            <person name="Zaremba-Niedzwiedzka K."/>
            <person name="Martijn J."/>
            <person name="Lind A.E."/>
            <person name="van Eijk R."/>
            <person name="Schleper C."/>
            <person name="Guy L."/>
            <person name="Ettema T.J."/>
        </authorList>
    </citation>
    <scope>NUCLEOTIDE SEQUENCE</scope>
</reference>
<protein>
    <recommendedName>
        <fullName evidence="1">Glycosyltransferase 2-like domain-containing protein</fullName>
    </recommendedName>
</protein>
<comment type="caution">
    <text evidence="2">The sequence shown here is derived from an EMBL/GenBank/DDBJ whole genome shotgun (WGS) entry which is preliminary data.</text>
</comment>
<gene>
    <name evidence="2" type="ORF">LCGC14_2292840</name>
</gene>
<organism evidence="2">
    <name type="scientific">marine sediment metagenome</name>
    <dbReference type="NCBI Taxonomy" id="412755"/>
    <lineage>
        <taxon>unclassified sequences</taxon>
        <taxon>metagenomes</taxon>
        <taxon>ecological metagenomes</taxon>
    </lineage>
</organism>
<name>A0A0F9CQP1_9ZZZZ</name>